<dbReference type="SUPFAM" id="SSF103506">
    <property type="entry name" value="Mitochondrial carrier"/>
    <property type="match status" value="1"/>
</dbReference>
<dbReference type="PROSITE" id="PS50920">
    <property type="entry name" value="SOLCAR"/>
    <property type="match status" value="1"/>
</dbReference>
<comment type="similarity">
    <text evidence="5">Belongs to the mitochondrial carrier (TC 2.A.29) family.</text>
</comment>
<gene>
    <name evidence="7" type="ORF">KSP40_PGU019975</name>
</gene>
<dbReference type="Pfam" id="PF00153">
    <property type="entry name" value="Mito_carr"/>
    <property type="match status" value="1"/>
</dbReference>
<dbReference type="InterPro" id="IPR018108">
    <property type="entry name" value="MCP_transmembrane"/>
</dbReference>
<dbReference type="PANTHER" id="PTHR46080:SF3">
    <property type="entry name" value="MITOCHONDRIAL SUBSTRATE CARRIER FAMILY PROTEIN"/>
    <property type="match status" value="1"/>
</dbReference>
<evidence type="ECO:0000256" key="5">
    <source>
        <dbReference type="RuleBase" id="RU000488"/>
    </source>
</evidence>
<keyword evidence="5" id="KW-0813">Transport</keyword>
<name>A0ABR2MZG2_9ASPA</name>
<comment type="caution">
    <text evidence="7">The sequence shown here is derived from an EMBL/GenBank/DDBJ whole genome shotgun (WGS) entry which is preliminary data.</text>
</comment>
<evidence type="ECO:0000256" key="1">
    <source>
        <dbReference type="ARBA" id="ARBA00004141"/>
    </source>
</evidence>
<dbReference type="Proteomes" id="UP001412067">
    <property type="component" value="Unassembled WGS sequence"/>
</dbReference>
<evidence type="ECO:0000256" key="4">
    <source>
        <dbReference type="PROSITE-ProRule" id="PRU00282"/>
    </source>
</evidence>
<proteinExistence type="inferred from homology"/>
<evidence type="ECO:0000313" key="8">
    <source>
        <dbReference type="Proteomes" id="UP001412067"/>
    </source>
</evidence>
<keyword evidence="6" id="KW-1133">Transmembrane helix</keyword>
<comment type="subcellular location">
    <subcellularLocation>
        <location evidence="1">Membrane</location>
        <topology evidence="1">Multi-pass membrane protein</topology>
    </subcellularLocation>
</comment>
<organism evidence="7 8">
    <name type="scientific">Platanthera guangdongensis</name>
    <dbReference type="NCBI Taxonomy" id="2320717"/>
    <lineage>
        <taxon>Eukaryota</taxon>
        <taxon>Viridiplantae</taxon>
        <taxon>Streptophyta</taxon>
        <taxon>Embryophyta</taxon>
        <taxon>Tracheophyta</taxon>
        <taxon>Spermatophyta</taxon>
        <taxon>Magnoliopsida</taxon>
        <taxon>Liliopsida</taxon>
        <taxon>Asparagales</taxon>
        <taxon>Orchidaceae</taxon>
        <taxon>Orchidoideae</taxon>
        <taxon>Orchideae</taxon>
        <taxon>Orchidinae</taxon>
        <taxon>Platanthera</taxon>
    </lineage>
</organism>
<evidence type="ECO:0000256" key="2">
    <source>
        <dbReference type="ARBA" id="ARBA00022692"/>
    </source>
</evidence>
<protein>
    <submittedName>
        <fullName evidence="7">Uncharacterized protein</fullName>
    </submittedName>
</protein>
<feature type="repeat" description="Solcar" evidence="4">
    <location>
        <begin position="46"/>
        <end position="130"/>
    </location>
</feature>
<evidence type="ECO:0000256" key="6">
    <source>
        <dbReference type="SAM" id="Phobius"/>
    </source>
</evidence>
<keyword evidence="8" id="KW-1185">Reference proteome</keyword>
<reference evidence="7 8" key="1">
    <citation type="journal article" date="2022" name="Nat. Plants">
        <title>Genomes of leafy and leafless Platanthera orchids illuminate the evolution of mycoheterotrophy.</title>
        <authorList>
            <person name="Li M.H."/>
            <person name="Liu K.W."/>
            <person name="Li Z."/>
            <person name="Lu H.C."/>
            <person name="Ye Q.L."/>
            <person name="Zhang D."/>
            <person name="Wang J.Y."/>
            <person name="Li Y.F."/>
            <person name="Zhong Z.M."/>
            <person name="Liu X."/>
            <person name="Yu X."/>
            <person name="Liu D.K."/>
            <person name="Tu X.D."/>
            <person name="Liu B."/>
            <person name="Hao Y."/>
            <person name="Liao X.Y."/>
            <person name="Jiang Y.T."/>
            <person name="Sun W.H."/>
            <person name="Chen J."/>
            <person name="Chen Y.Q."/>
            <person name="Ai Y."/>
            <person name="Zhai J.W."/>
            <person name="Wu S.S."/>
            <person name="Zhou Z."/>
            <person name="Hsiao Y.Y."/>
            <person name="Wu W.L."/>
            <person name="Chen Y.Y."/>
            <person name="Lin Y.F."/>
            <person name="Hsu J.L."/>
            <person name="Li C.Y."/>
            <person name="Wang Z.W."/>
            <person name="Zhao X."/>
            <person name="Zhong W.Y."/>
            <person name="Ma X.K."/>
            <person name="Ma L."/>
            <person name="Huang J."/>
            <person name="Chen G.Z."/>
            <person name="Huang M.Z."/>
            <person name="Huang L."/>
            <person name="Peng D.H."/>
            <person name="Luo Y.B."/>
            <person name="Zou S.Q."/>
            <person name="Chen S.P."/>
            <person name="Lan S."/>
            <person name="Tsai W.C."/>
            <person name="Van de Peer Y."/>
            <person name="Liu Z.J."/>
        </authorList>
    </citation>
    <scope>NUCLEOTIDE SEQUENCE [LARGE SCALE GENOMIC DNA]</scope>
    <source>
        <strain evidence="7">Lor288</strain>
    </source>
</reference>
<keyword evidence="3 4" id="KW-0472">Membrane</keyword>
<evidence type="ECO:0000256" key="3">
    <source>
        <dbReference type="ARBA" id="ARBA00023136"/>
    </source>
</evidence>
<dbReference type="InterPro" id="IPR023395">
    <property type="entry name" value="MCP_dom_sf"/>
</dbReference>
<sequence length="222" mass="24490">MSNTIQHEVLRILPSASADGGMARSAITEPRPAIPFDLANSLRLDKTKLYVFGAGIFTGITTVLYPVSLVKTRMQVASKNYAQKTAFDVVRNILKAEGIQGLYRGFGVVITFTVPARIIFLTSFETTKITAIKMVEQFKLSEPVQAALANGLGGMAASISSQAIFVPIDVSKPFSTPSMTINYNVHQNPLRHHIHTTEPPPAHILHCHPRPYMILEWKVFMN</sequence>
<dbReference type="Gene3D" id="1.50.40.10">
    <property type="entry name" value="Mitochondrial carrier domain"/>
    <property type="match status" value="1"/>
</dbReference>
<feature type="transmembrane region" description="Helical" evidence="6">
    <location>
        <begin position="49"/>
        <end position="70"/>
    </location>
</feature>
<accession>A0ABR2MZG2</accession>
<dbReference type="EMBL" id="JBBWWR010000003">
    <property type="protein sequence ID" value="KAK8968796.1"/>
    <property type="molecule type" value="Genomic_DNA"/>
</dbReference>
<dbReference type="PANTHER" id="PTHR46080">
    <property type="entry name" value="MITOCHONDRIAL SUBSTRATE CARRIER FAMILY PROTEIN J"/>
    <property type="match status" value="1"/>
</dbReference>
<evidence type="ECO:0000313" key="7">
    <source>
        <dbReference type="EMBL" id="KAK8968796.1"/>
    </source>
</evidence>
<keyword evidence="2 4" id="KW-0812">Transmembrane</keyword>